<organism evidence="1 2">
    <name type="scientific">Pleurodeles waltl</name>
    <name type="common">Iberian ribbed newt</name>
    <dbReference type="NCBI Taxonomy" id="8319"/>
    <lineage>
        <taxon>Eukaryota</taxon>
        <taxon>Metazoa</taxon>
        <taxon>Chordata</taxon>
        <taxon>Craniata</taxon>
        <taxon>Vertebrata</taxon>
        <taxon>Euteleostomi</taxon>
        <taxon>Amphibia</taxon>
        <taxon>Batrachia</taxon>
        <taxon>Caudata</taxon>
        <taxon>Salamandroidea</taxon>
        <taxon>Salamandridae</taxon>
        <taxon>Pleurodelinae</taxon>
        <taxon>Pleurodeles</taxon>
    </lineage>
</organism>
<accession>A0AAV7RJV7</accession>
<comment type="caution">
    <text evidence="1">The sequence shown here is derived from an EMBL/GenBank/DDBJ whole genome shotgun (WGS) entry which is preliminary data.</text>
</comment>
<dbReference type="Proteomes" id="UP001066276">
    <property type="component" value="Chromosome 5"/>
</dbReference>
<evidence type="ECO:0000313" key="2">
    <source>
        <dbReference type="Proteomes" id="UP001066276"/>
    </source>
</evidence>
<gene>
    <name evidence="1" type="ORF">NDU88_004650</name>
</gene>
<sequence>MLHKSHSVASVASWLRRRSGRVPKKVRTSVTRVPVPLRGVNRRPVAAEARSRFQPHLAAVPHCLRNRGAVDQQRKLSYYTKPTALFTQLPPHINDLPADIIYIHEL</sequence>
<keyword evidence="2" id="KW-1185">Reference proteome</keyword>
<evidence type="ECO:0000313" key="1">
    <source>
        <dbReference type="EMBL" id="KAJ1151871.1"/>
    </source>
</evidence>
<protein>
    <submittedName>
        <fullName evidence="1">Uncharacterized protein</fullName>
    </submittedName>
</protein>
<dbReference type="AlphaFoldDB" id="A0AAV7RJV7"/>
<proteinExistence type="predicted"/>
<dbReference type="EMBL" id="JANPWB010000009">
    <property type="protein sequence ID" value="KAJ1151871.1"/>
    <property type="molecule type" value="Genomic_DNA"/>
</dbReference>
<name>A0AAV7RJV7_PLEWA</name>
<reference evidence="1" key="1">
    <citation type="journal article" date="2022" name="bioRxiv">
        <title>Sequencing and chromosome-scale assembly of the giantPleurodeles waltlgenome.</title>
        <authorList>
            <person name="Brown T."/>
            <person name="Elewa A."/>
            <person name="Iarovenko S."/>
            <person name="Subramanian E."/>
            <person name="Araus A.J."/>
            <person name="Petzold A."/>
            <person name="Susuki M."/>
            <person name="Suzuki K.-i.T."/>
            <person name="Hayashi T."/>
            <person name="Toyoda A."/>
            <person name="Oliveira C."/>
            <person name="Osipova E."/>
            <person name="Leigh N.D."/>
            <person name="Simon A."/>
            <person name="Yun M.H."/>
        </authorList>
    </citation>
    <scope>NUCLEOTIDE SEQUENCE</scope>
    <source>
        <strain evidence="1">20211129_DDA</strain>
        <tissue evidence="1">Liver</tissue>
    </source>
</reference>